<accession>A0A0R1RBH1</accession>
<evidence type="ECO:0000313" key="3">
    <source>
        <dbReference type="Proteomes" id="UP000051790"/>
    </source>
</evidence>
<keyword evidence="1" id="KW-1133">Transmembrane helix</keyword>
<name>A0A0R1RBH1_9LACO</name>
<dbReference type="RefSeq" id="WP_225436154.1">
    <property type="nucleotide sequence ID" value="NZ_AZEU01000045.1"/>
</dbReference>
<evidence type="ECO:0000256" key="1">
    <source>
        <dbReference type="SAM" id="Phobius"/>
    </source>
</evidence>
<dbReference type="EMBL" id="AZEU01000045">
    <property type="protein sequence ID" value="KRL52106.1"/>
    <property type="molecule type" value="Genomic_DNA"/>
</dbReference>
<organism evidence="2 3">
    <name type="scientific">Lacticaseibacillus manihotivorans DSM 13343 = JCM 12514</name>
    <dbReference type="NCBI Taxonomy" id="1423769"/>
    <lineage>
        <taxon>Bacteria</taxon>
        <taxon>Bacillati</taxon>
        <taxon>Bacillota</taxon>
        <taxon>Bacilli</taxon>
        <taxon>Lactobacillales</taxon>
        <taxon>Lactobacillaceae</taxon>
        <taxon>Lacticaseibacillus</taxon>
    </lineage>
</organism>
<protein>
    <submittedName>
        <fullName evidence="2">TcdA-E operon negative regulator</fullName>
    </submittedName>
</protein>
<keyword evidence="1" id="KW-0472">Membrane</keyword>
<feature type="transmembrane region" description="Helical" evidence="1">
    <location>
        <begin position="6"/>
        <end position="22"/>
    </location>
</feature>
<evidence type="ECO:0000313" key="2">
    <source>
        <dbReference type="EMBL" id="KRL52106.1"/>
    </source>
</evidence>
<gene>
    <name evidence="2" type="ORF">FD01_GL002693</name>
</gene>
<keyword evidence="1" id="KW-0812">Transmembrane</keyword>
<comment type="caution">
    <text evidence="2">The sequence shown here is derived from an EMBL/GenBank/DDBJ whole genome shotgun (WGS) entry which is preliminary data.</text>
</comment>
<proteinExistence type="predicted"/>
<dbReference type="AlphaFoldDB" id="A0A0R1RBH1"/>
<keyword evidence="3" id="KW-1185">Reference proteome</keyword>
<dbReference type="Proteomes" id="UP000051790">
    <property type="component" value="Unassembled WGS sequence"/>
</dbReference>
<dbReference type="PATRIC" id="fig|1423769.4.peg.2902"/>
<sequence>MKVGIFVSLFAIFGIGLVSVLKGRHHWPYKLWPAILGLSLLAIGGLWEASAAQATPKSTTVSSSSSSKPLVNNGKLTLDGKTFTADFDHDDTYTIEVPVKAGDRVQLTDSTNQNADADEPQDYDDTVSYELTASNEPAKIHLKLIHKTGYKTADFKILPDPDRQSKYAMSSSKQAIADSISASSSVAESKSVSASVSKAESTSISESESLDAYWSSLSSASDSESVVASSKAAAASAKAEANKYNTGITYDQLARDPDTYMGKLLHLTGKVIQVVEGDTETDLRVAIDGDYNNVVLVVYDPTTRSTRILEDDKVTFYGLSLGTQSYTSTLGGKITVPLVQADKIDDSGTAPSNYGY</sequence>
<reference evidence="2 3" key="1">
    <citation type="journal article" date="2015" name="Genome Announc.">
        <title>Expanding the biotechnology potential of lactobacilli through comparative genomics of 213 strains and associated genera.</title>
        <authorList>
            <person name="Sun Z."/>
            <person name="Harris H.M."/>
            <person name="McCann A."/>
            <person name="Guo C."/>
            <person name="Argimon S."/>
            <person name="Zhang W."/>
            <person name="Yang X."/>
            <person name="Jeffery I.B."/>
            <person name="Cooney J.C."/>
            <person name="Kagawa T.F."/>
            <person name="Liu W."/>
            <person name="Song Y."/>
            <person name="Salvetti E."/>
            <person name="Wrobel A."/>
            <person name="Rasinkangas P."/>
            <person name="Parkhill J."/>
            <person name="Rea M.C."/>
            <person name="O'Sullivan O."/>
            <person name="Ritari J."/>
            <person name="Douillard F.P."/>
            <person name="Paul Ross R."/>
            <person name="Yang R."/>
            <person name="Briner A.E."/>
            <person name="Felis G.E."/>
            <person name="de Vos W.M."/>
            <person name="Barrangou R."/>
            <person name="Klaenhammer T.R."/>
            <person name="Caufield P.W."/>
            <person name="Cui Y."/>
            <person name="Zhang H."/>
            <person name="O'Toole P.W."/>
        </authorList>
    </citation>
    <scope>NUCLEOTIDE SEQUENCE [LARGE SCALE GENOMIC DNA]</scope>
    <source>
        <strain evidence="2 3">DSM 13343</strain>
    </source>
</reference>
<feature type="transmembrane region" description="Helical" evidence="1">
    <location>
        <begin position="29"/>
        <end position="47"/>
    </location>
</feature>